<dbReference type="Pfam" id="PF01638">
    <property type="entry name" value="HxlR"/>
    <property type="match status" value="1"/>
</dbReference>
<feature type="domain" description="HTH hxlR-type" evidence="4">
    <location>
        <begin position="13"/>
        <end position="112"/>
    </location>
</feature>
<dbReference type="InterPro" id="IPR002577">
    <property type="entry name" value="HTH_HxlR"/>
</dbReference>
<keyword evidence="2 5" id="KW-0238">DNA-binding</keyword>
<dbReference type="Proteomes" id="UP001235840">
    <property type="component" value="Unassembled WGS sequence"/>
</dbReference>
<keyword evidence="1" id="KW-0805">Transcription regulation</keyword>
<organism evidence="5 6">
    <name type="scientific">Caldalkalibacillus horti</name>
    <dbReference type="NCBI Taxonomy" id="77523"/>
    <lineage>
        <taxon>Bacteria</taxon>
        <taxon>Bacillati</taxon>
        <taxon>Bacillota</taxon>
        <taxon>Bacilli</taxon>
        <taxon>Bacillales</taxon>
        <taxon>Bacillaceae</taxon>
        <taxon>Caldalkalibacillus</taxon>
    </lineage>
</organism>
<dbReference type="GO" id="GO:0003677">
    <property type="term" value="F:DNA binding"/>
    <property type="evidence" value="ECO:0007669"/>
    <property type="project" value="UniProtKB-KW"/>
</dbReference>
<dbReference type="InterPro" id="IPR036388">
    <property type="entry name" value="WH-like_DNA-bd_sf"/>
</dbReference>
<name>A0ABT9VYT8_9BACI</name>
<dbReference type="SUPFAM" id="SSF46785">
    <property type="entry name" value="Winged helix' DNA-binding domain"/>
    <property type="match status" value="1"/>
</dbReference>
<comment type="caution">
    <text evidence="5">The sequence shown here is derived from an EMBL/GenBank/DDBJ whole genome shotgun (WGS) entry which is preliminary data.</text>
</comment>
<dbReference type="RefSeq" id="WP_307394158.1">
    <property type="nucleotide sequence ID" value="NZ_JAUSTY010000007.1"/>
</dbReference>
<dbReference type="Gene3D" id="1.10.10.10">
    <property type="entry name" value="Winged helix-like DNA-binding domain superfamily/Winged helix DNA-binding domain"/>
    <property type="match status" value="1"/>
</dbReference>
<accession>A0ABT9VYT8</accession>
<dbReference type="PROSITE" id="PS51118">
    <property type="entry name" value="HTH_HXLR"/>
    <property type="match status" value="1"/>
</dbReference>
<dbReference type="InterPro" id="IPR036390">
    <property type="entry name" value="WH_DNA-bd_sf"/>
</dbReference>
<reference evidence="5 6" key="1">
    <citation type="submission" date="2023-07" db="EMBL/GenBank/DDBJ databases">
        <title>Genomic Encyclopedia of Type Strains, Phase IV (KMG-IV): sequencing the most valuable type-strain genomes for metagenomic binning, comparative biology and taxonomic classification.</title>
        <authorList>
            <person name="Goeker M."/>
        </authorList>
    </citation>
    <scope>NUCLEOTIDE SEQUENCE [LARGE SCALE GENOMIC DNA]</scope>
    <source>
        <strain evidence="5 6">DSM 12751</strain>
    </source>
</reference>
<evidence type="ECO:0000256" key="1">
    <source>
        <dbReference type="ARBA" id="ARBA00023015"/>
    </source>
</evidence>
<proteinExistence type="predicted"/>
<evidence type="ECO:0000313" key="6">
    <source>
        <dbReference type="Proteomes" id="UP001235840"/>
    </source>
</evidence>
<evidence type="ECO:0000259" key="4">
    <source>
        <dbReference type="PROSITE" id="PS51118"/>
    </source>
</evidence>
<protein>
    <submittedName>
        <fullName evidence="5">DNA-binding HxlR family transcriptional regulator</fullName>
    </submittedName>
</protein>
<dbReference type="EMBL" id="JAUSTY010000007">
    <property type="protein sequence ID" value="MDQ0166163.1"/>
    <property type="molecule type" value="Genomic_DNA"/>
</dbReference>
<keyword evidence="3" id="KW-0804">Transcription</keyword>
<keyword evidence="6" id="KW-1185">Reference proteome</keyword>
<dbReference type="PANTHER" id="PTHR33204">
    <property type="entry name" value="TRANSCRIPTIONAL REGULATOR, MARR FAMILY"/>
    <property type="match status" value="1"/>
</dbReference>
<gene>
    <name evidence="5" type="ORF">J2S11_002064</name>
</gene>
<evidence type="ECO:0000256" key="2">
    <source>
        <dbReference type="ARBA" id="ARBA00023125"/>
    </source>
</evidence>
<dbReference type="PANTHER" id="PTHR33204:SF18">
    <property type="entry name" value="TRANSCRIPTIONAL REGULATORY PROTEIN"/>
    <property type="match status" value="1"/>
</dbReference>
<evidence type="ECO:0000313" key="5">
    <source>
        <dbReference type="EMBL" id="MDQ0166163.1"/>
    </source>
</evidence>
<sequence length="158" mass="17908">MRIMKREENKSSCPINYTMEIFGDSWSLLIVRDIITDGAKTFGEFLASEERIGSSVLAERLVHLEKKGIINKKPSATDGRKFIYSLTEKGLDLIPIMYDVIIWGSQYSPHPDEGEAWFKDMEYDREEVIRAWREAVQAGSSFSNGPDSVVNKLGLQGD</sequence>
<evidence type="ECO:0000256" key="3">
    <source>
        <dbReference type="ARBA" id="ARBA00023163"/>
    </source>
</evidence>